<reference evidence="7 8" key="1">
    <citation type="submission" date="2019-09" db="EMBL/GenBank/DDBJ databases">
        <title>Chitinophaga ginsengihumi sp. nov., isolated from soil of ginseng rhizosphere.</title>
        <authorList>
            <person name="Lee J."/>
        </authorList>
    </citation>
    <scope>NUCLEOTIDE SEQUENCE [LARGE SCALE GENOMIC DNA]</scope>
    <source>
        <strain evidence="7 8">BN140078</strain>
    </source>
</reference>
<feature type="signal peptide" evidence="6">
    <location>
        <begin position="1"/>
        <end position="18"/>
    </location>
</feature>
<gene>
    <name evidence="7" type="ORF">F0L74_04045</name>
</gene>
<proteinExistence type="inferred from homology"/>
<dbReference type="EMBL" id="VUOC01000001">
    <property type="protein sequence ID" value="KAA2245143.1"/>
    <property type="molecule type" value="Genomic_DNA"/>
</dbReference>
<dbReference type="InterPro" id="IPR000889">
    <property type="entry name" value="Glutathione_peroxidase"/>
</dbReference>
<dbReference type="Gene3D" id="3.40.30.10">
    <property type="entry name" value="Glutaredoxin"/>
    <property type="match status" value="1"/>
</dbReference>
<evidence type="ECO:0000256" key="2">
    <source>
        <dbReference type="ARBA" id="ARBA00022559"/>
    </source>
</evidence>
<keyword evidence="3 5" id="KW-0560">Oxidoreductase</keyword>
<comment type="similarity">
    <text evidence="1 5">Belongs to the glutathione peroxidase family.</text>
</comment>
<evidence type="ECO:0000256" key="6">
    <source>
        <dbReference type="SAM" id="SignalP"/>
    </source>
</evidence>
<dbReference type="PROSITE" id="PS00460">
    <property type="entry name" value="GLUTATHIONE_PEROXID_1"/>
    <property type="match status" value="1"/>
</dbReference>
<reference evidence="7 8" key="2">
    <citation type="submission" date="2019-09" db="EMBL/GenBank/DDBJ databases">
        <authorList>
            <person name="Jin C."/>
        </authorList>
    </citation>
    <scope>NUCLEOTIDE SEQUENCE [LARGE SCALE GENOMIC DNA]</scope>
    <source>
        <strain evidence="7 8">BN140078</strain>
    </source>
</reference>
<comment type="caution">
    <text evidence="7">The sequence shown here is derived from an EMBL/GenBank/DDBJ whole genome shotgun (WGS) entry which is preliminary data.</text>
</comment>
<feature type="active site" evidence="4">
    <location>
        <position position="52"/>
    </location>
</feature>
<keyword evidence="6" id="KW-0732">Signal</keyword>
<dbReference type="AlphaFoldDB" id="A0A5B2VZ89"/>
<accession>A0A5B2VZ89</accession>
<dbReference type="InterPro" id="IPR036249">
    <property type="entry name" value="Thioredoxin-like_sf"/>
</dbReference>
<evidence type="ECO:0000256" key="1">
    <source>
        <dbReference type="ARBA" id="ARBA00006926"/>
    </source>
</evidence>
<evidence type="ECO:0000313" key="8">
    <source>
        <dbReference type="Proteomes" id="UP000324611"/>
    </source>
</evidence>
<evidence type="ECO:0000256" key="5">
    <source>
        <dbReference type="RuleBase" id="RU000499"/>
    </source>
</evidence>
<dbReference type="SUPFAM" id="SSF52833">
    <property type="entry name" value="Thioredoxin-like"/>
    <property type="match status" value="1"/>
</dbReference>
<dbReference type="Proteomes" id="UP000324611">
    <property type="component" value="Unassembled WGS sequence"/>
</dbReference>
<dbReference type="RefSeq" id="WP_149836539.1">
    <property type="nucleotide sequence ID" value="NZ_VUOC01000001.1"/>
</dbReference>
<evidence type="ECO:0000256" key="4">
    <source>
        <dbReference type="PIRSR" id="PIRSR000303-1"/>
    </source>
</evidence>
<dbReference type="PIRSF" id="PIRSF000303">
    <property type="entry name" value="Glutathion_perox"/>
    <property type="match status" value="1"/>
</dbReference>
<keyword evidence="2 5" id="KW-0575">Peroxidase</keyword>
<dbReference type="InterPro" id="IPR029759">
    <property type="entry name" value="GPX_AS"/>
</dbReference>
<dbReference type="PROSITE" id="PS51355">
    <property type="entry name" value="GLUTATHIONE_PEROXID_3"/>
    <property type="match status" value="1"/>
</dbReference>
<feature type="chain" id="PRO_5022847996" description="Glutathione peroxidase" evidence="6">
    <location>
        <begin position="19"/>
        <end position="178"/>
    </location>
</feature>
<keyword evidence="8" id="KW-1185">Reference proteome</keyword>
<dbReference type="PANTHER" id="PTHR11592">
    <property type="entry name" value="GLUTATHIONE PEROXIDASE"/>
    <property type="match status" value="1"/>
</dbReference>
<evidence type="ECO:0000313" key="7">
    <source>
        <dbReference type="EMBL" id="KAA2245143.1"/>
    </source>
</evidence>
<dbReference type="PANTHER" id="PTHR11592:SF78">
    <property type="entry name" value="GLUTATHIONE PEROXIDASE"/>
    <property type="match status" value="1"/>
</dbReference>
<protein>
    <recommendedName>
        <fullName evidence="5">Glutathione peroxidase</fullName>
    </recommendedName>
</protein>
<evidence type="ECO:0000256" key="3">
    <source>
        <dbReference type="ARBA" id="ARBA00023002"/>
    </source>
</evidence>
<dbReference type="FunFam" id="3.40.30.10:FF:000010">
    <property type="entry name" value="Glutathione peroxidase"/>
    <property type="match status" value="1"/>
</dbReference>
<dbReference type="CDD" id="cd00340">
    <property type="entry name" value="GSH_Peroxidase"/>
    <property type="match status" value="1"/>
</dbReference>
<organism evidence="7 8">
    <name type="scientific">Chitinophaga agrisoli</name>
    <dbReference type="NCBI Taxonomy" id="2607653"/>
    <lineage>
        <taxon>Bacteria</taxon>
        <taxon>Pseudomonadati</taxon>
        <taxon>Bacteroidota</taxon>
        <taxon>Chitinophagia</taxon>
        <taxon>Chitinophagales</taxon>
        <taxon>Chitinophagaceae</taxon>
        <taxon>Chitinophaga</taxon>
    </lineage>
</organism>
<name>A0A5B2VZ89_9BACT</name>
<dbReference type="GO" id="GO:0004601">
    <property type="term" value="F:peroxidase activity"/>
    <property type="evidence" value="ECO:0007669"/>
    <property type="project" value="UniProtKB-KW"/>
</dbReference>
<dbReference type="Pfam" id="PF00255">
    <property type="entry name" value="GSHPx"/>
    <property type="match status" value="1"/>
</dbReference>
<dbReference type="GO" id="GO:0034599">
    <property type="term" value="P:cellular response to oxidative stress"/>
    <property type="evidence" value="ECO:0007669"/>
    <property type="project" value="TreeGrafter"/>
</dbReference>
<sequence>MFKTLLISMLLFMTTAPGSVYNFKVDAIDGGKINLADYKGKKILIVNTASQCGNTPQYADLEKLYEKYKGKLVIIGFPANNFHAQEPGTNKEIQEFCTKKYAVTFPMAAKISVKGDDIHPLYKWLLAESKAKNFQPEEVTWNFQKYLVDEKGNLVAVFAPKTQPFSDEVIAAIEKHYN</sequence>
<dbReference type="PRINTS" id="PR01011">
    <property type="entry name" value="GLUTPROXDASE"/>
</dbReference>